<feature type="region of interest" description="Disordered" evidence="2">
    <location>
        <begin position="724"/>
        <end position="752"/>
    </location>
</feature>
<evidence type="ECO:0000313" key="3">
    <source>
        <dbReference type="EMBL" id="VDM57503.1"/>
    </source>
</evidence>
<feature type="region of interest" description="Disordered" evidence="2">
    <location>
        <begin position="118"/>
        <end position="245"/>
    </location>
</feature>
<dbReference type="PANTHER" id="PTHR24637:SF417">
    <property type="entry name" value="COL_CUTICLE_N DOMAIN-CONTAINING PROTEIN"/>
    <property type="match status" value="1"/>
</dbReference>
<evidence type="ECO:0000256" key="2">
    <source>
        <dbReference type="SAM" id="MobiDB-lite"/>
    </source>
</evidence>
<feature type="compositionally biased region" description="Basic and acidic residues" evidence="2">
    <location>
        <begin position="82"/>
        <end position="98"/>
    </location>
</feature>
<reference evidence="5" key="1">
    <citation type="submission" date="2017-02" db="UniProtKB">
        <authorList>
            <consortium name="WormBaseParasite"/>
        </authorList>
    </citation>
    <scope>IDENTIFICATION</scope>
</reference>
<feature type="compositionally biased region" description="Basic and acidic residues" evidence="2">
    <location>
        <begin position="357"/>
        <end position="382"/>
    </location>
</feature>
<gene>
    <name evidence="3" type="ORF">ACOC_LOCUS5918</name>
</gene>
<keyword evidence="1" id="KW-0677">Repeat</keyword>
<evidence type="ECO:0000313" key="5">
    <source>
        <dbReference type="WBParaSite" id="ACOC_0000591701-mRNA-1"/>
    </source>
</evidence>
<dbReference type="PANTHER" id="PTHR24637">
    <property type="entry name" value="COLLAGEN"/>
    <property type="match status" value="1"/>
</dbReference>
<proteinExistence type="predicted"/>
<feature type="compositionally biased region" description="Polar residues" evidence="2">
    <location>
        <begin position="395"/>
        <end position="405"/>
    </location>
</feature>
<feature type="region of interest" description="Disordered" evidence="2">
    <location>
        <begin position="260"/>
        <end position="288"/>
    </location>
</feature>
<dbReference type="AlphaFoldDB" id="A0A0R3PM56"/>
<sequence>MNMVAILSTFNLLHTSSKGELATNPLGSIRRAYAQRRAIFGKPTYEAEVDEPVMMKSSNMRRQCVCSTKHSCDRGPPGPSGKKGEDGLPGEAGKEGLKGMDSVDISAQRIFMGCSMCPPGPKGVQGPDGQLGTPGSKGPRGIQGSPGRNGTTGLPGDIGLPGKPGRNGRPGPVGHCGLNGTLSYSMPGLKGKRGQQGRTGERGEDGLDNNEIGEIGPDGPRGEPGYLGPTGQEGERGPIGPSGLKGASQCQCKLLLGRNDSHYTEPSHKRQSLQELSSKHQSSHPDGVLHGLAHISVDIREPIVLSEREEITSQASSEENSVFRGTKAGNIFNQRRRYIDEMSGQVSEQSTPTISPDKVRKKEESVEEKEIKKEGKEEKEEYYSDSEEETESDNDPSVNTTPATQNIRETVLLTTESSSLSTTQATITDKTTIAAAKSTSSVTMTEKTETTLKETSSRSESHTAEKDDFYETVVLIPRKSSEIIRKQKLLSFLNNSGRLWTNPTPPPSPPRVRLYSGEAKEAEKSVSNREISIAKVEDLRTNGKPWAVQGKPEILRSSKSSYPTNAFTTMEVHSAAPEQTHQRLLFERRKNAYRDHNGKTRRKLIYDMRLEEIPQNALGSEPRGAHKPRFAHSIVPNVNGKFNKVKMVPRRSFGKQFERERSNWHQPRLASSYQKFQINTLPLSMNEPVRIDKLHERVYVIENEMKSQAGRKLEASVKNKEAIEEEKSGFQKQRVDSPGELLGRNEKSDSMRNSVINDQVNVQQKNYVRTFDRNPYFPSRIDTKYVDKVLEDNSEVRFQNANTNVAS</sequence>
<organism evidence="5">
    <name type="scientific">Angiostrongylus costaricensis</name>
    <name type="common">Nematode worm</name>
    <dbReference type="NCBI Taxonomy" id="334426"/>
    <lineage>
        <taxon>Eukaryota</taxon>
        <taxon>Metazoa</taxon>
        <taxon>Ecdysozoa</taxon>
        <taxon>Nematoda</taxon>
        <taxon>Chromadorea</taxon>
        <taxon>Rhabditida</taxon>
        <taxon>Rhabditina</taxon>
        <taxon>Rhabditomorpha</taxon>
        <taxon>Strongyloidea</taxon>
        <taxon>Metastrongylidae</taxon>
        <taxon>Angiostrongylus</taxon>
    </lineage>
</organism>
<feature type="region of interest" description="Disordered" evidence="2">
    <location>
        <begin position="341"/>
        <end position="405"/>
    </location>
</feature>
<feature type="compositionally biased region" description="Polar residues" evidence="2">
    <location>
        <begin position="344"/>
        <end position="354"/>
    </location>
</feature>
<protein>
    <submittedName>
        <fullName evidence="5">Collagen triple helix repeat protein</fullName>
    </submittedName>
</protein>
<reference evidence="3 4" key="2">
    <citation type="submission" date="2018-11" db="EMBL/GenBank/DDBJ databases">
        <authorList>
            <consortium name="Pathogen Informatics"/>
        </authorList>
    </citation>
    <scope>NUCLEOTIDE SEQUENCE [LARGE SCALE GENOMIC DNA]</scope>
    <source>
        <strain evidence="3 4">Costa Rica</strain>
    </source>
</reference>
<evidence type="ECO:0000256" key="1">
    <source>
        <dbReference type="ARBA" id="ARBA00022737"/>
    </source>
</evidence>
<accession>A0A0R3PM56</accession>
<dbReference type="OrthoDB" id="6380629at2759"/>
<feature type="compositionally biased region" description="Low complexity" evidence="2">
    <location>
        <begin position="160"/>
        <end position="173"/>
    </location>
</feature>
<dbReference type="WBParaSite" id="ACOC_0000591701-mRNA-1">
    <property type="protein sequence ID" value="ACOC_0000591701-mRNA-1"/>
    <property type="gene ID" value="ACOC_0000591701"/>
</dbReference>
<dbReference type="Proteomes" id="UP000267027">
    <property type="component" value="Unassembled WGS sequence"/>
</dbReference>
<feature type="region of interest" description="Disordered" evidence="2">
    <location>
        <begin position="68"/>
        <end position="98"/>
    </location>
</feature>
<evidence type="ECO:0000313" key="4">
    <source>
        <dbReference type="Proteomes" id="UP000267027"/>
    </source>
</evidence>
<keyword evidence="4" id="KW-1185">Reference proteome</keyword>
<dbReference type="EMBL" id="UYYA01003905">
    <property type="protein sequence ID" value="VDM57503.1"/>
    <property type="molecule type" value="Genomic_DNA"/>
</dbReference>
<feature type="compositionally biased region" description="Basic and acidic residues" evidence="2">
    <location>
        <begin position="724"/>
        <end position="750"/>
    </location>
</feature>
<dbReference type="STRING" id="334426.A0A0R3PM56"/>
<feature type="compositionally biased region" description="Acidic residues" evidence="2">
    <location>
        <begin position="383"/>
        <end position="394"/>
    </location>
</feature>
<name>A0A0R3PM56_ANGCS</name>